<dbReference type="PRINTS" id="PR00433">
    <property type="entry name" value="IL6GCSFMGF"/>
</dbReference>
<comment type="subunit">
    <text evidence="3">Monomer.</text>
</comment>
<feature type="signal peptide" evidence="11">
    <location>
        <begin position="1"/>
        <end position="28"/>
    </location>
</feature>
<protein>
    <recommendedName>
        <fullName evidence="4">Granulocyte colony-stimulating factor</fullName>
    </recommendedName>
</protein>
<keyword evidence="5" id="KW-0202">Cytokine</keyword>
<organism evidence="12">
    <name type="scientific">Ailuropoda melanoleuca</name>
    <name type="common">Giant panda</name>
    <dbReference type="NCBI Taxonomy" id="9646"/>
    <lineage>
        <taxon>Eukaryota</taxon>
        <taxon>Metazoa</taxon>
        <taxon>Chordata</taxon>
        <taxon>Craniata</taxon>
        <taxon>Vertebrata</taxon>
        <taxon>Euteleostomi</taxon>
        <taxon>Mammalia</taxon>
        <taxon>Eutheria</taxon>
        <taxon>Laurasiatheria</taxon>
        <taxon>Carnivora</taxon>
        <taxon>Caniformia</taxon>
        <taxon>Ursidae</taxon>
        <taxon>Ailuropoda</taxon>
    </lineage>
</organism>
<evidence type="ECO:0000256" key="2">
    <source>
        <dbReference type="ARBA" id="ARBA00007432"/>
    </source>
</evidence>
<comment type="function">
    <text evidence="10">Granulocyte/macrophage colony-stimulating factors are cytokines that act in hematopoiesis by controlling the production, differentiation, and function of 2 related white cell populations of the blood, the granulocytes and the monocytes-macrophages. This CSF induces granulocytes.</text>
</comment>
<comment type="similarity">
    <text evidence="2">Belongs to the IL-6 superfamily.</text>
</comment>
<dbReference type="SUPFAM" id="SSF47266">
    <property type="entry name" value="4-helical cytokines"/>
    <property type="match status" value="1"/>
</dbReference>
<dbReference type="EMBL" id="GL194160">
    <property type="protein sequence ID" value="EFB23381.1"/>
    <property type="molecule type" value="Genomic_DNA"/>
</dbReference>
<reference evidence="12" key="1">
    <citation type="journal article" date="2010" name="Nature">
        <title>The sequence and de novo assembly of the giant panda genome.</title>
        <authorList>
            <person name="Li R."/>
            <person name="Fan W."/>
            <person name="Tian G."/>
            <person name="Zhu H."/>
            <person name="He L."/>
            <person name="Cai J."/>
            <person name="Huang Q."/>
            <person name="Cai Q."/>
            <person name="Li B."/>
            <person name="Bai Y."/>
            <person name="Zhang Z."/>
            <person name="Zhang Y."/>
            <person name="Wang W."/>
            <person name="Li J."/>
            <person name="Wei F."/>
            <person name="Li H."/>
            <person name="Jian M."/>
            <person name="Li J."/>
            <person name="Zhang Z."/>
            <person name="Nielsen R."/>
            <person name="Li D."/>
            <person name="Gu W."/>
            <person name="Yang Z."/>
            <person name="Xuan Z."/>
            <person name="Ryder O.A."/>
            <person name="Leung F.C."/>
            <person name="Zhou Y."/>
            <person name="Cao J."/>
            <person name="Sun X."/>
            <person name="Fu Y."/>
            <person name="Fang X."/>
            <person name="Guo X."/>
            <person name="Wang B."/>
            <person name="Hou R."/>
            <person name="Shen F."/>
            <person name="Mu B."/>
            <person name="Ni P."/>
            <person name="Lin R."/>
            <person name="Qian W."/>
            <person name="Wang G."/>
            <person name="Yu C."/>
            <person name="Nie W."/>
            <person name="Wang J."/>
            <person name="Wu Z."/>
            <person name="Liang H."/>
            <person name="Min J."/>
            <person name="Wu Q."/>
            <person name="Cheng S."/>
            <person name="Ruan J."/>
            <person name="Wang M."/>
            <person name="Shi Z."/>
            <person name="Wen M."/>
            <person name="Liu B."/>
            <person name="Ren X."/>
            <person name="Zheng H."/>
            <person name="Dong D."/>
            <person name="Cook K."/>
            <person name="Shan G."/>
            <person name="Zhang H."/>
            <person name="Kosiol C."/>
            <person name="Xie X."/>
            <person name="Lu Z."/>
            <person name="Zheng H."/>
            <person name="Li Y."/>
            <person name="Steiner C.C."/>
            <person name="Lam T.T."/>
            <person name="Lin S."/>
            <person name="Zhang Q."/>
            <person name="Li G."/>
            <person name="Tian J."/>
            <person name="Gong T."/>
            <person name="Liu H."/>
            <person name="Zhang D."/>
            <person name="Fang L."/>
            <person name="Ye C."/>
            <person name="Zhang J."/>
            <person name="Hu W."/>
            <person name="Xu A."/>
            <person name="Ren Y."/>
            <person name="Zhang G."/>
            <person name="Bruford M.W."/>
            <person name="Li Q."/>
            <person name="Ma L."/>
            <person name="Guo Y."/>
            <person name="An N."/>
            <person name="Hu Y."/>
            <person name="Zheng Y."/>
            <person name="Shi Y."/>
            <person name="Li Z."/>
            <person name="Liu Q."/>
            <person name="Chen Y."/>
            <person name="Zhao J."/>
            <person name="Qu N."/>
            <person name="Zhao S."/>
            <person name="Tian F."/>
            <person name="Wang X."/>
            <person name="Wang H."/>
            <person name="Xu L."/>
            <person name="Liu X."/>
            <person name="Vinar T."/>
            <person name="Wang Y."/>
            <person name="Lam T.W."/>
            <person name="Yiu S.M."/>
            <person name="Liu S."/>
            <person name="Zhang H."/>
            <person name="Li D."/>
            <person name="Huang Y."/>
            <person name="Wang X."/>
            <person name="Yang G."/>
            <person name="Jiang Z."/>
            <person name="Wang J."/>
            <person name="Qin N."/>
            <person name="Li L."/>
            <person name="Li J."/>
            <person name="Bolund L."/>
            <person name="Kristiansen K."/>
            <person name="Wong G.K."/>
            <person name="Olson M."/>
            <person name="Zhang X."/>
            <person name="Li S."/>
            <person name="Yang H."/>
            <person name="Wang J."/>
            <person name="Wang J."/>
        </authorList>
    </citation>
    <scope>NUCLEOTIDE SEQUENCE [LARGE SCALE GENOMIC DNA]</scope>
</reference>
<keyword evidence="11" id="KW-0732">Signal</keyword>
<evidence type="ECO:0000256" key="11">
    <source>
        <dbReference type="SAM" id="SignalP"/>
    </source>
</evidence>
<dbReference type="GO" id="GO:0005125">
    <property type="term" value="F:cytokine activity"/>
    <property type="evidence" value="ECO:0007669"/>
    <property type="project" value="UniProtKB-KW"/>
</dbReference>
<evidence type="ECO:0000256" key="5">
    <source>
        <dbReference type="ARBA" id="ARBA00022514"/>
    </source>
</evidence>
<dbReference type="GO" id="GO:0008083">
    <property type="term" value="F:growth factor activity"/>
    <property type="evidence" value="ECO:0007669"/>
    <property type="project" value="UniProtKB-KW"/>
</dbReference>
<feature type="chain" id="PRO_5003031504" description="Granulocyte colony-stimulating factor" evidence="11">
    <location>
        <begin position="29"/>
        <end position="214"/>
    </location>
</feature>
<dbReference type="GO" id="GO:0071682">
    <property type="term" value="C:endocytic vesicle lumen"/>
    <property type="evidence" value="ECO:0007669"/>
    <property type="project" value="UniProtKB-ARBA"/>
</dbReference>
<dbReference type="PROSITE" id="PS00254">
    <property type="entry name" value="INTERLEUKIN_6"/>
    <property type="match status" value="1"/>
</dbReference>
<dbReference type="InterPro" id="IPR009079">
    <property type="entry name" value="4_helix_cytokine-like_core"/>
</dbReference>
<dbReference type="GO" id="GO:0005615">
    <property type="term" value="C:extracellular space"/>
    <property type="evidence" value="ECO:0007669"/>
    <property type="project" value="UniProtKB-KW"/>
</dbReference>
<dbReference type="GO" id="GO:0005130">
    <property type="term" value="F:granulocyte colony-stimulating factor receptor binding"/>
    <property type="evidence" value="ECO:0007669"/>
    <property type="project" value="TreeGrafter"/>
</dbReference>
<dbReference type="InParanoid" id="D2I2E9"/>
<dbReference type="GO" id="GO:0045639">
    <property type="term" value="P:positive regulation of myeloid cell differentiation"/>
    <property type="evidence" value="ECO:0007669"/>
    <property type="project" value="InterPro"/>
</dbReference>
<dbReference type="InterPro" id="IPR030474">
    <property type="entry name" value="IL-6/GCSF/MGF"/>
</dbReference>
<dbReference type="Gene3D" id="1.20.1250.10">
    <property type="match status" value="1"/>
</dbReference>
<name>D2I2E9_AILME</name>
<evidence type="ECO:0000256" key="10">
    <source>
        <dbReference type="ARBA" id="ARBA00024794"/>
    </source>
</evidence>
<sequence>AKPAAQSPMKLTALQLLLWQSALWLVQEASPPGPGSSLPQSFLLKCLEQMRKVQADGTALQERLVPPTQHPSCPQCATYKLCHPEELVLLGHALGIPQPPLSSCSLNSVPQTGCLRQLHGGLFLYQGLLQALAGVSPELAPALDTLQLDISDFAVNIWQQMEELGVAPAVPPTQGTMPTFTSAFQRRAGGVLVASDLQSFLELAYRALRSFAKP</sequence>
<dbReference type="FunFam" id="1.20.1250.10:FF:000021">
    <property type="entry name" value="Granulocyte colony-stimulating factor"/>
    <property type="match status" value="1"/>
</dbReference>
<evidence type="ECO:0000256" key="4">
    <source>
        <dbReference type="ARBA" id="ARBA00019452"/>
    </source>
</evidence>
<dbReference type="PANTHER" id="PTHR10511:SF2">
    <property type="entry name" value="GRANULOCYTE COLONY-STIMULATING FACTOR"/>
    <property type="match status" value="1"/>
</dbReference>
<evidence type="ECO:0000256" key="9">
    <source>
        <dbReference type="ARBA" id="ARBA00023180"/>
    </source>
</evidence>
<dbReference type="AlphaFoldDB" id="D2I2E9"/>
<comment type="subcellular location">
    <subcellularLocation>
        <location evidence="1">Secreted</location>
    </subcellularLocation>
</comment>
<dbReference type="SMART" id="SM00126">
    <property type="entry name" value="IL6"/>
    <property type="match status" value="1"/>
</dbReference>
<gene>
    <name evidence="12" type="ORF">PANDA_019564</name>
</gene>
<dbReference type="PANTHER" id="PTHR10511">
    <property type="entry name" value="GRANULOCYTE COLONY-STIMULATING FACTOR"/>
    <property type="match status" value="1"/>
</dbReference>
<keyword evidence="7" id="KW-0339">Growth factor</keyword>
<evidence type="ECO:0000256" key="6">
    <source>
        <dbReference type="ARBA" id="ARBA00022525"/>
    </source>
</evidence>
<dbReference type="GO" id="GO:0006955">
    <property type="term" value="P:immune response"/>
    <property type="evidence" value="ECO:0007669"/>
    <property type="project" value="InterPro"/>
</dbReference>
<evidence type="ECO:0000256" key="7">
    <source>
        <dbReference type="ARBA" id="ARBA00023030"/>
    </source>
</evidence>
<dbReference type="Pfam" id="PF16647">
    <property type="entry name" value="GCSF"/>
    <property type="match status" value="1"/>
</dbReference>
<feature type="non-terminal residue" evidence="12">
    <location>
        <position position="1"/>
    </location>
</feature>
<proteinExistence type="inferred from homology"/>
<keyword evidence="6" id="KW-0964">Secreted</keyword>
<keyword evidence="9" id="KW-0325">Glycoprotein</keyword>
<evidence type="ECO:0000256" key="3">
    <source>
        <dbReference type="ARBA" id="ARBA00011245"/>
    </source>
</evidence>
<feature type="non-terminal residue" evidence="12">
    <location>
        <position position="214"/>
    </location>
</feature>
<accession>D2I2E9</accession>
<evidence type="ECO:0000256" key="1">
    <source>
        <dbReference type="ARBA" id="ARBA00004613"/>
    </source>
</evidence>
<dbReference type="InterPro" id="IPR040117">
    <property type="entry name" value="GCSF/MGF"/>
</dbReference>
<evidence type="ECO:0000256" key="8">
    <source>
        <dbReference type="ARBA" id="ARBA00023157"/>
    </source>
</evidence>
<dbReference type="InterPro" id="IPR030473">
    <property type="entry name" value="IL6/GCSF/MGF_CS"/>
</dbReference>
<evidence type="ECO:0000313" key="12">
    <source>
        <dbReference type="EMBL" id="EFB23381.1"/>
    </source>
</evidence>
<keyword evidence="8" id="KW-1015">Disulfide bond</keyword>